<evidence type="ECO:0008006" key="4">
    <source>
        <dbReference type="Google" id="ProtNLM"/>
    </source>
</evidence>
<dbReference type="AlphaFoldDB" id="A0A087MLG1"/>
<evidence type="ECO:0000313" key="2">
    <source>
        <dbReference type="EMBL" id="KFL37714.1"/>
    </source>
</evidence>
<evidence type="ECO:0000256" key="1">
    <source>
        <dbReference type="SAM" id="Phobius"/>
    </source>
</evidence>
<comment type="caution">
    <text evidence="2">The sequence shown here is derived from an EMBL/GenBank/DDBJ whole genome shotgun (WGS) entry which is preliminary data.</text>
</comment>
<dbReference type="EMBL" id="AVCJ01000001">
    <property type="protein sequence ID" value="KFL37714.1"/>
    <property type="molecule type" value="Genomic_DNA"/>
</dbReference>
<dbReference type="Proteomes" id="UP000029085">
    <property type="component" value="Unassembled WGS sequence"/>
</dbReference>
<protein>
    <recommendedName>
        <fullName evidence="4">Cytochrome oxidase complex assembly protein 1</fullName>
    </recommendedName>
</protein>
<keyword evidence="3" id="KW-1185">Reference proteome</keyword>
<name>A0A087MLG1_9GAMM</name>
<dbReference type="InterPro" id="IPR014807">
    <property type="entry name" value="Coa1"/>
</dbReference>
<keyword evidence="1" id="KW-1133">Transmembrane helix</keyword>
<reference evidence="2 3" key="2">
    <citation type="journal article" date="2015" name="Stand. Genomic Sci.">
        <title>High quality draft genomic sequence of Arenimonas donghaensis DSM 18148(T).</title>
        <authorList>
            <person name="Chen F."/>
            <person name="Wang H."/>
            <person name="Cao Y."/>
            <person name="Li X."/>
            <person name="Wang G."/>
        </authorList>
    </citation>
    <scope>NUCLEOTIDE SEQUENCE [LARGE SCALE GENOMIC DNA]</scope>
    <source>
        <strain evidence="2 3">HO3-R19</strain>
    </source>
</reference>
<dbReference type="Pfam" id="PF08695">
    <property type="entry name" value="Coa1"/>
    <property type="match status" value="1"/>
</dbReference>
<reference evidence="3" key="1">
    <citation type="submission" date="2013-08" db="EMBL/GenBank/DDBJ databases">
        <title>Genome sequencing of Arenimonas donghaensis.</title>
        <authorList>
            <person name="Chen F."/>
            <person name="Wang G."/>
        </authorList>
    </citation>
    <scope>NUCLEOTIDE SEQUENCE [LARGE SCALE GENOMIC DNA]</scope>
    <source>
        <strain evidence="3">HO3-R19</strain>
    </source>
</reference>
<dbReference type="STRING" id="1121014.N788_00665"/>
<proteinExistence type="predicted"/>
<gene>
    <name evidence="2" type="ORF">N788_00665</name>
</gene>
<accession>A0A087MLG1</accession>
<dbReference type="RefSeq" id="WP_034219970.1">
    <property type="nucleotide sequence ID" value="NZ_AVCJ01000001.1"/>
</dbReference>
<organism evidence="2 3">
    <name type="scientific">Arenimonas donghaensis DSM 18148 = HO3-R19</name>
    <dbReference type="NCBI Taxonomy" id="1121014"/>
    <lineage>
        <taxon>Bacteria</taxon>
        <taxon>Pseudomonadati</taxon>
        <taxon>Pseudomonadota</taxon>
        <taxon>Gammaproteobacteria</taxon>
        <taxon>Lysobacterales</taxon>
        <taxon>Lysobacteraceae</taxon>
        <taxon>Arenimonas</taxon>
    </lineage>
</organism>
<dbReference type="OrthoDB" id="6050292at2"/>
<keyword evidence="1" id="KW-0812">Transmembrane</keyword>
<evidence type="ECO:0000313" key="3">
    <source>
        <dbReference type="Proteomes" id="UP000029085"/>
    </source>
</evidence>
<feature type="transmembrane region" description="Helical" evidence="1">
    <location>
        <begin position="17"/>
        <end position="41"/>
    </location>
</feature>
<keyword evidence="1" id="KW-0472">Membrane</keyword>
<sequence>MKTESGDVQWLKRNIKWVLLLGFLGTVMMVSAAVASIAYMVMSAFRASDPYVYALSEARGNEVVVAALGDPIDEGWLATGSITSSSTSGTASLAIPIAGPKGGATIYVEARKSAGAWKYRDLVVELKPSGERIDLLAADE</sequence>